<sequence length="77" mass="8156">MADTPEHHEHTCPGSLAICDQVTAQVEGDARAASLVLIFAATIAAIRAGIPVERLGQQCVSLEEIARTLIGQPKEVH</sequence>
<keyword evidence="2" id="KW-1185">Reference proteome</keyword>
<dbReference type="Proteomes" id="UP000244224">
    <property type="component" value="Unassembled WGS sequence"/>
</dbReference>
<evidence type="ECO:0000313" key="2">
    <source>
        <dbReference type="Proteomes" id="UP000244224"/>
    </source>
</evidence>
<gene>
    <name evidence="1" type="ORF">C8N34_1167</name>
</gene>
<evidence type="ECO:0000313" key="1">
    <source>
        <dbReference type="EMBL" id="PTX46531.1"/>
    </source>
</evidence>
<protein>
    <submittedName>
        <fullName evidence="1">Uncharacterized protein</fullName>
    </submittedName>
</protein>
<reference evidence="1 2" key="1">
    <citation type="submission" date="2018-04" db="EMBL/GenBank/DDBJ databases">
        <title>Genomic Encyclopedia of Archaeal and Bacterial Type Strains, Phase II (KMG-II): from individual species to whole genera.</title>
        <authorList>
            <person name="Goeker M."/>
        </authorList>
    </citation>
    <scope>NUCLEOTIDE SEQUENCE [LARGE SCALE GENOMIC DNA]</scope>
    <source>
        <strain evidence="1 2">DSM 21823</strain>
    </source>
</reference>
<name>A0A2T6ARU5_9RHOB</name>
<dbReference type="EMBL" id="QBKP01000016">
    <property type="protein sequence ID" value="PTX46531.1"/>
    <property type="molecule type" value="Genomic_DNA"/>
</dbReference>
<dbReference type="RefSeq" id="WP_054304590.1">
    <property type="nucleotide sequence ID" value="NZ_QBKP01000016.1"/>
</dbReference>
<proteinExistence type="predicted"/>
<accession>A0A2T6ARU5</accession>
<dbReference type="AlphaFoldDB" id="A0A2T6ARU5"/>
<organism evidence="1 2">
    <name type="scientific">Gemmobacter caeni</name>
    <dbReference type="NCBI Taxonomy" id="589035"/>
    <lineage>
        <taxon>Bacteria</taxon>
        <taxon>Pseudomonadati</taxon>
        <taxon>Pseudomonadota</taxon>
        <taxon>Alphaproteobacteria</taxon>
        <taxon>Rhodobacterales</taxon>
        <taxon>Paracoccaceae</taxon>
        <taxon>Gemmobacter</taxon>
    </lineage>
</organism>
<comment type="caution">
    <text evidence="1">The sequence shown here is derived from an EMBL/GenBank/DDBJ whole genome shotgun (WGS) entry which is preliminary data.</text>
</comment>